<keyword evidence="5" id="KW-1185">Reference proteome</keyword>
<comment type="caution">
    <text evidence="4">The sequence shown here is derived from an EMBL/GenBank/DDBJ whole genome shotgun (WGS) entry which is preliminary data.</text>
</comment>
<evidence type="ECO:0000313" key="4">
    <source>
        <dbReference type="EMBL" id="RWA11909.1"/>
    </source>
</evidence>
<evidence type="ECO:0000313" key="5">
    <source>
        <dbReference type="Proteomes" id="UP000286045"/>
    </source>
</evidence>
<dbReference type="SUPFAM" id="SSF53474">
    <property type="entry name" value="alpha/beta-Hydrolases"/>
    <property type="match status" value="1"/>
</dbReference>
<dbReference type="STRING" id="363999.A0A439DBX2"/>
<proteinExistence type="inferred from homology"/>
<protein>
    <recommendedName>
        <fullName evidence="3">AB hydrolase-1 domain-containing protein</fullName>
    </recommendedName>
</protein>
<reference evidence="4 5" key="1">
    <citation type="submission" date="2018-12" db="EMBL/GenBank/DDBJ databases">
        <title>Draft genome sequence of Xylaria grammica IHI A82.</title>
        <authorList>
            <person name="Buettner E."/>
            <person name="Kellner H."/>
        </authorList>
    </citation>
    <scope>NUCLEOTIDE SEQUENCE [LARGE SCALE GENOMIC DNA]</scope>
    <source>
        <strain evidence="4 5">IHI A82</strain>
    </source>
</reference>
<keyword evidence="1" id="KW-0378">Hydrolase</keyword>
<name>A0A439DBX2_9PEZI</name>
<evidence type="ECO:0000256" key="2">
    <source>
        <dbReference type="ARBA" id="ARBA00038115"/>
    </source>
</evidence>
<organism evidence="4 5">
    <name type="scientific">Xylaria grammica</name>
    <dbReference type="NCBI Taxonomy" id="363999"/>
    <lineage>
        <taxon>Eukaryota</taxon>
        <taxon>Fungi</taxon>
        <taxon>Dikarya</taxon>
        <taxon>Ascomycota</taxon>
        <taxon>Pezizomycotina</taxon>
        <taxon>Sordariomycetes</taxon>
        <taxon>Xylariomycetidae</taxon>
        <taxon>Xylariales</taxon>
        <taxon>Xylariaceae</taxon>
        <taxon>Xylaria</taxon>
    </lineage>
</organism>
<feature type="domain" description="AB hydrolase-1" evidence="3">
    <location>
        <begin position="158"/>
        <end position="309"/>
    </location>
</feature>
<dbReference type="GO" id="GO:0016787">
    <property type="term" value="F:hydrolase activity"/>
    <property type="evidence" value="ECO:0007669"/>
    <property type="project" value="UniProtKB-KW"/>
</dbReference>
<dbReference type="EMBL" id="RYZI01000066">
    <property type="protein sequence ID" value="RWA11909.1"/>
    <property type="molecule type" value="Genomic_DNA"/>
</dbReference>
<dbReference type="InterPro" id="IPR029058">
    <property type="entry name" value="AB_hydrolase_fold"/>
</dbReference>
<comment type="similarity">
    <text evidence="2">Belongs to the AB hydrolase superfamily. FUS2 hydrolase family.</text>
</comment>
<sequence>MHKFFHSEFFNFELTRLLGSTWSGGCEPAEFLEAVGAIRKHDPESWYRAWNTQSQCAERIAREAVQNGHLAAARRGFLRSANYARASGYMLIGPNARILQAAERSVDLFREAIPYMEGRVIDLEIPYQHQPDSRVVMLPGYLYLPPAAKRVSDGRTPVLVNCGGADSTKEELYFALPAAGVDLGYAVVTFDGPGQGIALKRDGIPLRPDFEVVVAQVLATVQGLAETQPDLDLDLSRVSIAGASMGAYYSLRACSSSYPSLEDPGLRACVAIDGFYSLWDVAVQRMPNWYSGLWLSGWLPEGIFNWSIRLGMASAFPMSWEMSLGMSMMGTTTPGATLRRFQQFSLDAEVEQGTGESQRVVDGVRCPVLLTGASNAMYASVNDGTLAVYNALTHVPDHCKEVWTPSEPGSGGLTGKVGAWQLMAQKTFEFLDRHLDVSRTGSLSNSNK</sequence>
<dbReference type="Gene3D" id="1.20.1440.110">
    <property type="entry name" value="acylaminoacyl peptidase"/>
    <property type="match status" value="1"/>
</dbReference>
<dbReference type="PANTHER" id="PTHR22946:SF13">
    <property type="entry name" value="ALPHA_BETA HYDROLASE PSOB"/>
    <property type="match status" value="1"/>
</dbReference>
<dbReference type="InterPro" id="IPR000073">
    <property type="entry name" value="AB_hydrolase_1"/>
</dbReference>
<gene>
    <name evidence="4" type="ORF">EKO27_g3199</name>
</gene>
<accession>A0A439DBX2</accession>
<dbReference type="InterPro" id="IPR050261">
    <property type="entry name" value="FrsA_esterase"/>
</dbReference>
<dbReference type="Gene3D" id="3.40.50.1820">
    <property type="entry name" value="alpha/beta hydrolase"/>
    <property type="match status" value="1"/>
</dbReference>
<dbReference type="AlphaFoldDB" id="A0A439DBX2"/>
<dbReference type="Proteomes" id="UP000286045">
    <property type="component" value="Unassembled WGS sequence"/>
</dbReference>
<evidence type="ECO:0000259" key="3">
    <source>
        <dbReference type="Pfam" id="PF12697"/>
    </source>
</evidence>
<dbReference type="Pfam" id="PF12697">
    <property type="entry name" value="Abhydrolase_6"/>
    <property type="match status" value="1"/>
</dbReference>
<dbReference type="PANTHER" id="PTHR22946">
    <property type="entry name" value="DIENELACTONE HYDROLASE DOMAIN-CONTAINING PROTEIN-RELATED"/>
    <property type="match status" value="1"/>
</dbReference>
<evidence type="ECO:0000256" key="1">
    <source>
        <dbReference type="ARBA" id="ARBA00022801"/>
    </source>
</evidence>